<evidence type="ECO:0000256" key="1">
    <source>
        <dbReference type="ARBA" id="ARBA00004141"/>
    </source>
</evidence>
<dbReference type="PROSITE" id="PS00218">
    <property type="entry name" value="AMINO_ACID_PERMEASE_1"/>
    <property type="match status" value="1"/>
</dbReference>
<proteinExistence type="predicted"/>
<feature type="transmembrane region" description="Helical" evidence="6">
    <location>
        <begin position="266"/>
        <end position="291"/>
    </location>
</feature>
<dbReference type="EMBL" id="ML975150">
    <property type="protein sequence ID" value="KAF1816260.1"/>
    <property type="molecule type" value="Genomic_DNA"/>
</dbReference>
<dbReference type="PANTHER" id="PTHR45649">
    <property type="entry name" value="AMINO-ACID PERMEASE BAT1"/>
    <property type="match status" value="1"/>
</dbReference>
<evidence type="ECO:0000256" key="6">
    <source>
        <dbReference type="SAM" id="Phobius"/>
    </source>
</evidence>
<dbReference type="Pfam" id="PF13520">
    <property type="entry name" value="AA_permease_2"/>
    <property type="match status" value="1"/>
</dbReference>
<dbReference type="GO" id="GO:0006865">
    <property type="term" value="P:amino acid transport"/>
    <property type="evidence" value="ECO:0007669"/>
    <property type="project" value="InterPro"/>
</dbReference>
<dbReference type="GO" id="GO:0016020">
    <property type="term" value="C:membrane"/>
    <property type="evidence" value="ECO:0007669"/>
    <property type="project" value="UniProtKB-SubCell"/>
</dbReference>
<name>A0A6G1GEG7_9PEZI</name>
<evidence type="ECO:0000256" key="3">
    <source>
        <dbReference type="ARBA" id="ARBA00022692"/>
    </source>
</evidence>
<dbReference type="GeneID" id="54414236"/>
<feature type="transmembrane region" description="Helical" evidence="6">
    <location>
        <begin position="441"/>
        <end position="461"/>
    </location>
</feature>
<feature type="transmembrane region" description="Helical" evidence="6">
    <location>
        <begin position="67"/>
        <end position="85"/>
    </location>
</feature>
<dbReference type="RefSeq" id="XP_033537891.1">
    <property type="nucleotide sequence ID" value="XM_033673666.1"/>
</dbReference>
<dbReference type="GO" id="GO:0022857">
    <property type="term" value="F:transmembrane transporter activity"/>
    <property type="evidence" value="ECO:0007669"/>
    <property type="project" value="InterPro"/>
</dbReference>
<dbReference type="InterPro" id="IPR002293">
    <property type="entry name" value="AA/rel_permease1"/>
</dbReference>
<evidence type="ECO:0000256" key="4">
    <source>
        <dbReference type="ARBA" id="ARBA00022989"/>
    </source>
</evidence>
<feature type="transmembrane region" description="Helical" evidence="6">
    <location>
        <begin position="156"/>
        <end position="176"/>
    </location>
</feature>
<feature type="transmembrane region" description="Helical" evidence="6">
    <location>
        <begin position="473"/>
        <end position="492"/>
    </location>
</feature>
<dbReference type="AlphaFoldDB" id="A0A6G1GEG7"/>
<evidence type="ECO:0000313" key="8">
    <source>
        <dbReference type="Proteomes" id="UP000504638"/>
    </source>
</evidence>
<evidence type="ECO:0000256" key="5">
    <source>
        <dbReference type="ARBA" id="ARBA00023136"/>
    </source>
</evidence>
<reference evidence="9" key="2">
    <citation type="submission" date="2020-04" db="EMBL/GenBank/DDBJ databases">
        <authorList>
            <consortium name="NCBI Genome Project"/>
        </authorList>
    </citation>
    <scope>NUCLEOTIDE SEQUENCE</scope>
    <source>
        <strain evidence="9">CBS 781.70</strain>
    </source>
</reference>
<organism evidence="7">
    <name type="scientific">Eremomyces bilateralis CBS 781.70</name>
    <dbReference type="NCBI Taxonomy" id="1392243"/>
    <lineage>
        <taxon>Eukaryota</taxon>
        <taxon>Fungi</taxon>
        <taxon>Dikarya</taxon>
        <taxon>Ascomycota</taxon>
        <taxon>Pezizomycotina</taxon>
        <taxon>Dothideomycetes</taxon>
        <taxon>Dothideomycetes incertae sedis</taxon>
        <taxon>Eremomycetales</taxon>
        <taxon>Eremomycetaceae</taxon>
        <taxon>Eremomyces</taxon>
    </lineage>
</organism>
<keyword evidence="5 6" id="KW-0472">Membrane</keyword>
<protein>
    <submittedName>
        <fullName evidence="7 9">GABA permease</fullName>
    </submittedName>
</protein>
<evidence type="ECO:0000313" key="7">
    <source>
        <dbReference type="EMBL" id="KAF1816260.1"/>
    </source>
</evidence>
<evidence type="ECO:0000313" key="9">
    <source>
        <dbReference type="RefSeq" id="XP_033537891.1"/>
    </source>
</evidence>
<feature type="transmembrane region" description="Helical" evidence="6">
    <location>
        <begin position="323"/>
        <end position="346"/>
    </location>
</feature>
<reference evidence="9" key="3">
    <citation type="submission" date="2025-04" db="UniProtKB">
        <authorList>
            <consortium name="RefSeq"/>
        </authorList>
    </citation>
    <scope>IDENTIFICATION</scope>
    <source>
        <strain evidence="9">CBS 781.70</strain>
    </source>
</reference>
<feature type="transmembrane region" description="Helical" evidence="6">
    <location>
        <begin position="188"/>
        <end position="205"/>
    </location>
</feature>
<reference evidence="7 9" key="1">
    <citation type="submission" date="2020-01" db="EMBL/GenBank/DDBJ databases">
        <authorList>
            <consortium name="DOE Joint Genome Institute"/>
            <person name="Haridas S."/>
            <person name="Albert R."/>
            <person name="Binder M."/>
            <person name="Bloem J."/>
            <person name="Labutti K."/>
            <person name="Salamov A."/>
            <person name="Andreopoulos B."/>
            <person name="Baker S.E."/>
            <person name="Barry K."/>
            <person name="Bills G."/>
            <person name="Bluhm B.H."/>
            <person name="Cannon C."/>
            <person name="Castanera R."/>
            <person name="Culley D.E."/>
            <person name="Daum C."/>
            <person name="Ezra D."/>
            <person name="Gonzalez J.B."/>
            <person name="Henrissat B."/>
            <person name="Kuo A."/>
            <person name="Liang C."/>
            <person name="Lipzen A."/>
            <person name="Lutzoni F."/>
            <person name="Magnuson J."/>
            <person name="Mondo S."/>
            <person name="Nolan M."/>
            <person name="Ohm R."/>
            <person name="Pangilinan J."/>
            <person name="Park H.-J."/>
            <person name="Ramirez L."/>
            <person name="Alfaro M."/>
            <person name="Sun H."/>
            <person name="Tritt A."/>
            <person name="Yoshinaga Y."/>
            <person name="Zwiers L.-H."/>
            <person name="Turgeon B.G."/>
            <person name="Goodwin S.B."/>
            <person name="Spatafora J.W."/>
            <person name="Crous P.W."/>
            <person name="Grigoriev I.V."/>
        </authorList>
    </citation>
    <scope>NUCLEOTIDE SEQUENCE</scope>
    <source>
        <strain evidence="7 9">CBS 781.70</strain>
    </source>
</reference>
<feature type="transmembrane region" description="Helical" evidence="6">
    <location>
        <begin position="33"/>
        <end position="55"/>
    </location>
</feature>
<accession>A0A6G1GEG7</accession>
<sequence length="534" mass="57733">MSDNKSPFQEGIEEDAVLEQFGYQQELKRHFSLLGMVGFSFSIVTSWTALGGVLIIGVESGGPPVMIWSWVGVSILSLAVGCSLAEMCSKFPLAGGQYSWVAILAPKSVAKVMSYICGWFMLIGILAMGAVNNFVGANFILGLAALFNEGYVIERWHTVLLTWLICIFAGSVNLFATRLLDKISKFILVWNISSFVIVVITILTMQKDKQPASFVFTEFHNSTGFNPAFAAIIGVVQALFGLVCYDAPSKMTEELMEPRRQAPHAIIWSVCIGAFTGFIFLVSLCFCMGDIEATANSVTGSPLIQIFYDSTGSKAGAGGLTSLIVVIVVFCANSLLAEGSRAVWAFSRDRGLPFSGVFSRVSSTSKIPVNAILLTMVVQAAFNAIYFGNLTGFETVITISTEGFYVSYALPMIARLLSVVLHGTPEVIFDGPFRLPRALSIFLNVAALVYVLFGVITFNLPTVSPVDADNMNYTPAAIGAIMLIAGVNWFWLQRGKREGFRGPDEGRVMSVIEGSALEPSQVVASDSATEHKTK</sequence>
<feature type="transmembrane region" description="Helical" evidence="6">
    <location>
        <begin position="408"/>
        <end position="429"/>
    </location>
</feature>
<dbReference type="PIRSF" id="PIRSF006060">
    <property type="entry name" value="AA_transporter"/>
    <property type="match status" value="1"/>
</dbReference>
<evidence type="ECO:0000256" key="2">
    <source>
        <dbReference type="ARBA" id="ARBA00022448"/>
    </source>
</evidence>
<keyword evidence="2" id="KW-0813">Transport</keyword>
<gene>
    <name evidence="7 9" type="ORF">P152DRAFT_116014</name>
</gene>
<keyword evidence="3 6" id="KW-0812">Transmembrane</keyword>
<dbReference type="PANTHER" id="PTHR45649:SF8">
    <property type="entry name" value="PERMEASE, PUTATIVE-RELATED"/>
    <property type="match status" value="1"/>
</dbReference>
<dbReference type="Proteomes" id="UP000504638">
    <property type="component" value="Unplaced"/>
</dbReference>
<feature type="transmembrane region" description="Helical" evidence="6">
    <location>
        <begin position="225"/>
        <end position="245"/>
    </location>
</feature>
<feature type="transmembrane region" description="Helical" evidence="6">
    <location>
        <begin position="367"/>
        <end position="388"/>
    </location>
</feature>
<comment type="subcellular location">
    <subcellularLocation>
        <location evidence="1">Membrane</location>
        <topology evidence="1">Multi-pass membrane protein</topology>
    </subcellularLocation>
</comment>
<keyword evidence="4 6" id="KW-1133">Transmembrane helix</keyword>
<dbReference type="Gene3D" id="1.20.1740.10">
    <property type="entry name" value="Amino acid/polyamine transporter I"/>
    <property type="match status" value="1"/>
</dbReference>
<keyword evidence="8" id="KW-1185">Reference proteome</keyword>
<dbReference type="OrthoDB" id="3257095at2759"/>
<feature type="transmembrane region" description="Helical" evidence="6">
    <location>
        <begin position="116"/>
        <end position="144"/>
    </location>
</feature>
<dbReference type="InterPro" id="IPR004840">
    <property type="entry name" value="Amino_acid_permease_CS"/>
</dbReference>